<dbReference type="SUPFAM" id="SSF52047">
    <property type="entry name" value="RNI-like"/>
    <property type="match status" value="1"/>
</dbReference>
<sequence>MAMKRKRVHAAAAAAMVLDVTAISLLQYLDAWDDALALLQALPAATMSAPLAATKELLATSPAAVDQWPTICIERLEAASVELAFVALPALPALEIRERTLFVDRLQGRFRDLEAFLSAHASKIVAIHECVDDQSIEDMLRILPRCSHLERLEATLDVYGALLPHLGPRVHCVRLEPGDVAPTYAAAAPLLPWLAQGRVRNLRLLRIDEADGATSFAAALATATSVTHIDLDESEAIVRALVAAGKPLYHWQEITLGHLLTSSDVAGLVALLDLGRLTRLDIFATDDMSCVLEALPHMSQLHKLSLCDGSLDAMPATLPPPSGRLARLTLRAMQLSTEAVATILRWTLQLQQLEMIHLDGMHLFDEHPELAL</sequence>
<dbReference type="EMBL" id="JH767222">
    <property type="protein sequence ID" value="EQC26778.1"/>
    <property type="molecule type" value="Genomic_DNA"/>
</dbReference>
<gene>
    <name evidence="1" type="ORF">SDRG_15428</name>
</gene>
<dbReference type="Gene3D" id="3.80.10.10">
    <property type="entry name" value="Ribonuclease Inhibitor"/>
    <property type="match status" value="1"/>
</dbReference>
<dbReference type="Proteomes" id="UP000030762">
    <property type="component" value="Unassembled WGS sequence"/>
</dbReference>
<dbReference type="InterPro" id="IPR032675">
    <property type="entry name" value="LRR_dom_sf"/>
</dbReference>
<keyword evidence="2" id="KW-1185">Reference proteome</keyword>
<dbReference type="VEuPathDB" id="FungiDB:SDRG_15428"/>
<name>T0R408_SAPDV</name>
<evidence type="ECO:0000313" key="1">
    <source>
        <dbReference type="EMBL" id="EQC26778.1"/>
    </source>
</evidence>
<proteinExistence type="predicted"/>
<dbReference type="AlphaFoldDB" id="T0R408"/>
<evidence type="ECO:0000313" key="2">
    <source>
        <dbReference type="Proteomes" id="UP000030762"/>
    </source>
</evidence>
<reference evidence="1 2" key="1">
    <citation type="submission" date="2012-04" db="EMBL/GenBank/DDBJ databases">
        <title>The Genome Sequence of Saprolegnia declina VS20.</title>
        <authorList>
            <consortium name="The Broad Institute Genome Sequencing Platform"/>
            <person name="Russ C."/>
            <person name="Nusbaum C."/>
            <person name="Tyler B."/>
            <person name="van West P."/>
            <person name="Dieguez-Uribeondo J."/>
            <person name="de Bruijn I."/>
            <person name="Tripathy S."/>
            <person name="Jiang R."/>
            <person name="Young S.K."/>
            <person name="Zeng Q."/>
            <person name="Gargeya S."/>
            <person name="Fitzgerald M."/>
            <person name="Haas B."/>
            <person name="Abouelleil A."/>
            <person name="Alvarado L."/>
            <person name="Arachchi H.M."/>
            <person name="Berlin A."/>
            <person name="Chapman S.B."/>
            <person name="Goldberg J."/>
            <person name="Griggs A."/>
            <person name="Gujja S."/>
            <person name="Hansen M."/>
            <person name="Howarth C."/>
            <person name="Imamovic A."/>
            <person name="Larimer J."/>
            <person name="McCowen C."/>
            <person name="Montmayeur A."/>
            <person name="Murphy C."/>
            <person name="Neiman D."/>
            <person name="Pearson M."/>
            <person name="Priest M."/>
            <person name="Roberts A."/>
            <person name="Saif S."/>
            <person name="Shea T."/>
            <person name="Sisk P."/>
            <person name="Sykes S."/>
            <person name="Wortman J."/>
            <person name="Nusbaum C."/>
            <person name="Birren B."/>
        </authorList>
    </citation>
    <scope>NUCLEOTIDE SEQUENCE [LARGE SCALE GENOMIC DNA]</scope>
    <source>
        <strain evidence="1 2">VS20</strain>
    </source>
</reference>
<dbReference type="InParanoid" id="T0R408"/>
<organism evidence="1 2">
    <name type="scientific">Saprolegnia diclina (strain VS20)</name>
    <dbReference type="NCBI Taxonomy" id="1156394"/>
    <lineage>
        <taxon>Eukaryota</taxon>
        <taxon>Sar</taxon>
        <taxon>Stramenopiles</taxon>
        <taxon>Oomycota</taxon>
        <taxon>Saprolegniomycetes</taxon>
        <taxon>Saprolegniales</taxon>
        <taxon>Saprolegniaceae</taxon>
        <taxon>Saprolegnia</taxon>
    </lineage>
</organism>
<protein>
    <submittedName>
        <fullName evidence="1">Uncharacterized protein</fullName>
    </submittedName>
</protein>
<dbReference type="RefSeq" id="XP_008619821.1">
    <property type="nucleotide sequence ID" value="XM_008621599.1"/>
</dbReference>
<dbReference type="GeneID" id="19956155"/>
<accession>T0R408</accession>